<feature type="region of interest" description="Disordered" evidence="5">
    <location>
        <begin position="55"/>
        <end position="76"/>
    </location>
</feature>
<evidence type="ECO:0000256" key="2">
    <source>
        <dbReference type="ARBA" id="ARBA00022771"/>
    </source>
</evidence>
<keyword evidence="3" id="KW-0862">Zinc</keyword>
<dbReference type="GO" id="GO:0005737">
    <property type="term" value="C:cytoplasm"/>
    <property type="evidence" value="ECO:0007669"/>
    <property type="project" value="TreeGrafter"/>
</dbReference>
<evidence type="ECO:0000313" key="8">
    <source>
        <dbReference type="Proteomes" id="UP000825729"/>
    </source>
</evidence>
<evidence type="ECO:0000256" key="1">
    <source>
        <dbReference type="ARBA" id="ARBA00022723"/>
    </source>
</evidence>
<dbReference type="GO" id="GO:0008270">
    <property type="term" value="F:zinc ion binding"/>
    <property type="evidence" value="ECO:0007669"/>
    <property type="project" value="UniProtKB-KW"/>
</dbReference>
<dbReference type="SUPFAM" id="SSF90209">
    <property type="entry name" value="Ran binding protein zinc finger-like"/>
    <property type="match status" value="3"/>
</dbReference>
<dbReference type="InterPro" id="IPR036443">
    <property type="entry name" value="Znf_RanBP2_sf"/>
</dbReference>
<proteinExistence type="predicted"/>
<keyword evidence="1" id="KW-0479">Metal-binding</keyword>
<accession>A0AAV7E8K8</accession>
<dbReference type="PANTHER" id="PTHR23111">
    <property type="entry name" value="ZINC FINGER PROTEIN"/>
    <property type="match status" value="1"/>
</dbReference>
<keyword evidence="2 4" id="KW-0863">Zinc-finger</keyword>
<dbReference type="Pfam" id="PF00641">
    <property type="entry name" value="Zn_ribbon_RanBP"/>
    <property type="match status" value="2"/>
</dbReference>
<comment type="caution">
    <text evidence="7">The sequence shown here is derived from an EMBL/GenBank/DDBJ whole genome shotgun (WGS) entry which is preliminary data.</text>
</comment>
<reference evidence="7 8" key="1">
    <citation type="submission" date="2021-07" db="EMBL/GenBank/DDBJ databases">
        <title>The Aristolochia fimbriata genome: insights into angiosperm evolution, floral development and chemical biosynthesis.</title>
        <authorList>
            <person name="Jiao Y."/>
        </authorList>
    </citation>
    <scope>NUCLEOTIDE SEQUENCE [LARGE SCALE GENOMIC DNA]</scope>
    <source>
        <strain evidence="7">IBCAS-2021</strain>
        <tissue evidence="7">Leaf</tissue>
    </source>
</reference>
<feature type="domain" description="RanBP2-type" evidence="6">
    <location>
        <begin position="269"/>
        <end position="298"/>
    </location>
</feature>
<keyword evidence="8" id="KW-1185">Reference proteome</keyword>
<dbReference type="Proteomes" id="UP000825729">
    <property type="component" value="Unassembled WGS sequence"/>
</dbReference>
<evidence type="ECO:0000313" key="7">
    <source>
        <dbReference type="EMBL" id="KAG9443847.1"/>
    </source>
</evidence>
<dbReference type="EMBL" id="JAINDJ010000006">
    <property type="protein sequence ID" value="KAG9443847.1"/>
    <property type="molecule type" value="Genomic_DNA"/>
</dbReference>
<feature type="domain" description="RanBP2-type" evidence="6">
    <location>
        <begin position="313"/>
        <end position="342"/>
    </location>
</feature>
<dbReference type="PANTHER" id="PTHR23111:SF23">
    <property type="entry name" value="RAN BP2_NZF ZINC FINGER-LIKE SUPERFAMILY PROTEIN"/>
    <property type="match status" value="1"/>
</dbReference>
<dbReference type="PROSITE" id="PS50199">
    <property type="entry name" value="ZF_RANBP2_2"/>
    <property type="match status" value="3"/>
</dbReference>
<evidence type="ECO:0000256" key="4">
    <source>
        <dbReference type="PROSITE-ProRule" id="PRU00322"/>
    </source>
</evidence>
<dbReference type="AlphaFoldDB" id="A0AAV7E8K8"/>
<organism evidence="7 8">
    <name type="scientific">Aristolochia fimbriata</name>
    <name type="common">White veined hardy Dutchman's pipe vine</name>
    <dbReference type="NCBI Taxonomy" id="158543"/>
    <lineage>
        <taxon>Eukaryota</taxon>
        <taxon>Viridiplantae</taxon>
        <taxon>Streptophyta</taxon>
        <taxon>Embryophyta</taxon>
        <taxon>Tracheophyta</taxon>
        <taxon>Spermatophyta</taxon>
        <taxon>Magnoliopsida</taxon>
        <taxon>Magnoliidae</taxon>
        <taxon>Piperales</taxon>
        <taxon>Aristolochiaceae</taxon>
        <taxon>Aristolochia</taxon>
    </lineage>
</organism>
<evidence type="ECO:0000256" key="3">
    <source>
        <dbReference type="ARBA" id="ARBA00022833"/>
    </source>
</evidence>
<dbReference type="GO" id="GO:0003729">
    <property type="term" value="F:mRNA binding"/>
    <property type="evidence" value="ECO:0007669"/>
    <property type="project" value="TreeGrafter"/>
</dbReference>
<protein>
    <recommendedName>
        <fullName evidence="6">RanBP2-type domain-containing protein</fullName>
    </recommendedName>
</protein>
<name>A0AAV7E8K8_ARIFI</name>
<dbReference type="SMART" id="SM00547">
    <property type="entry name" value="ZnF_RBZ"/>
    <property type="match status" value="3"/>
</dbReference>
<dbReference type="Gene3D" id="4.10.1060.10">
    <property type="entry name" value="Zinc finger, RanBP2-type"/>
    <property type="match status" value="3"/>
</dbReference>
<evidence type="ECO:0000256" key="5">
    <source>
        <dbReference type="SAM" id="MobiDB-lite"/>
    </source>
</evidence>
<sequence>MIRFFSKPHGFFELSGDHCKSFPVFASLFHSSRATESKLSTVLREIEQLHSVKLMSEEDEAEDGEQTRRSFSTPPSVEISHPWPEWVNLMEVLLKKGYLSGDGREIGLKDSNRIRTACLSFARDRFDLVRYFSRKDIHVVAGVGCPSLDRKVVNSGKRLRAHVGIEEGKVCSFCSLRGNCERAYIKASENEGGRTVDVMRILLTYGMDHLIDSVENKQCQSRSVKESVRRLIIQMVEFSGKELDSSNLNSKPKKVLSNLERSEVKVPMKQGDWICPKCNFLNFAKNIKCLKCEGLFQERIQKLVKGQEHLPLKMGDWLCDKCNFLNFAKNTKCLLCKEKPSNRQLNPGEWECPSCNYVNFKRNNLCLKCNWKRPKASNFEANTVMWPQREQHHFEHSRVNFVRNAEDDSRGFRETDIWSNGEEDDEDDLSGLQKPSYLDDFPILGGNSSVSRDPNERERWKKLMHERSKDLPKYRRMEGNVKQVSKKLEPRSQLGKKASETSLLQSVKNWALRLAVRQEITPETSRVYLPHDKDWPSWHAYSYHVLFSEYL</sequence>
<dbReference type="PROSITE" id="PS01358">
    <property type="entry name" value="ZF_RANBP2_1"/>
    <property type="match status" value="2"/>
</dbReference>
<gene>
    <name evidence="7" type="ORF">H6P81_015187</name>
</gene>
<evidence type="ECO:0000259" key="6">
    <source>
        <dbReference type="PROSITE" id="PS50199"/>
    </source>
</evidence>
<dbReference type="InterPro" id="IPR001876">
    <property type="entry name" value="Znf_RanBP2"/>
</dbReference>
<feature type="domain" description="RanBP2-type" evidence="6">
    <location>
        <begin position="346"/>
        <end position="375"/>
    </location>
</feature>